<keyword evidence="7 12" id="KW-0965">Cell junction</keyword>
<comment type="subcellular location">
    <subcellularLocation>
        <location evidence="12">Cell membrane</location>
        <topology evidence="12">Multi-pass membrane protein</topology>
    </subcellularLocation>
    <subcellularLocation>
        <location evidence="12">Cell junction</location>
        <location evidence="12">Tight junction</location>
    </subcellularLocation>
</comment>
<evidence type="ECO:0000256" key="11">
    <source>
        <dbReference type="ARBA" id="ARBA00023157"/>
    </source>
</evidence>
<dbReference type="InterPro" id="IPR010844">
    <property type="entry name" value="Occludin_ELL"/>
</dbReference>
<dbReference type="GO" id="GO:0010629">
    <property type="term" value="P:negative regulation of gene expression"/>
    <property type="evidence" value="ECO:0007669"/>
    <property type="project" value="Ensembl"/>
</dbReference>
<evidence type="ECO:0000313" key="21">
    <source>
        <dbReference type="Proteomes" id="UP000007267"/>
    </source>
</evidence>
<keyword evidence="9 15" id="KW-0175">Coiled coil</keyword>
<dbReference type="EMBL" id="AGCU01094652">
    <property type="status" value="NOT_ANNOTATED_CDS"/>
    <property type="molecule type" value="Genomic_DNA"/>
</dbReference>
<feature type="domain" description="MARVEL" evidence="18">
    <location>
        <begin position="60"/>
        <end position="271"/>
    </location>
</feature>
<sequence>MSSRPFESPPPYRPDEFKPSHYVPSNITYVEDMRSQPMYSQPAYSYYPEDEVQHFYKWTSPPGIIKIMSVLIIVMCVGIFACVASTLPWDLEFYGGSSMGSGVGYPSYGGFGGSNSYGYGYGYGGAYGIGGNYIEPRAAKGFILAMTAFCFIAGMAIFVTSVTNSSTSRTRRYYLIVIIISAILGFLVFIASIVYVLAVNPTAQASGSVFYNQLVALCSQYYTTTNTGIFMNQYLYHYCVVEPQEAIAIVLGFLVIVAFAIIIYFSVKTRNQMNYYGKMNILWDKIKVYEENPPNVEEWWVKNVNAEPAEVPVVDYPDGVASSMAYSVWENVNENRTLKYPQVLFLSSPLVCLISQEESDIVPSAKNLTQSNSTANRSHDRSAKEPSQKRRTGRRKRTNSDNYDADYTTGGESCDELEEDWDREYPPITSDPQRQAYKRDFDSGLQEYKSLQAELDEVSKALTRLDKELDDYSEDSEEYKVAADQYNMMKDIKASADYKNKKARCRTLKSKLSHVKKMVSDYDNRKS</sequence>
<dbReference type="Ensembl" id="ENSPSIT00000016827.1">
    <property type="protein sequence ID" value="ENSPSIP00000016751.1"/>
    <property type="gene ID" value="ENSPSIG00000014805.1"/>
</dbReference>
<evidence type="ECO:0000256" key="3">
    <source>
        <dbReference type="ARBA" id="ARBA00022427"/>
    </source>
</evidence>
<name>K7G8Z0_PELSI</name>
<feature type="domain" description="OCEL" evidence="19">
    <location>
        <begin position="419"/>
        <end position="527"/>
    </location>
</feature>
<dbReference type="PANTHER" id="PTHR23288:SF4">
    <property type="entry name" value="OCCLUDIN"/>
    <property type="match status" value="1"/>
</dbReference>
<dbReference type="eggNOG" id="ENOG502QS9F">
    <property type="taxonomic scope" value="Eukaryota"/>
</dbReference>
<evidence type="ECO:0000256" key="14">
    <source>
        <dbReference type="PROSITE-ProRule" id="PRU01324"/>
    </source>
</evidence>
<dbReference type="GO" id="GO:0046326">
    <property type="term" value="P:positive regulation of D-glucose import"/>
    <property type="evidence" value="ECO:0007669"/>
    <property type="project" value="Ensembl"/>
</dbReference>
<evidence type="ECO:0000256" key="15">
    <source>
        <dbReference type="SAM" id="Coils"/>
    </source>
</evidence>
<dbReference type="GO" id="GO:0016327">
    <property type="term" value="C:apicolateral plasma membrane"/>
    <property type="evidence" value="ECO:0007669"/>
    <property type="project" value="Ensembl"/>
</dbReference>
<dbReference type="GO" id="GO:0005765">
    <property type="term" value="C:lysosomal membrane"/>
    <property type="evidence" value="ECO:0007669"/>
    <property type="project" value="Ensembl"/>
</dbReference>
<keyword evidence="5" id="KW-0597">Phosphoprotein</keyword>
<feature type="transmembrane region" description="Helical" evidence="17">
    <location>
        <begin position="174"/>
        <end position="198"/>
    </location>
</feature>
<dbReference type="GO" id="GO:0070830">
    <property type="term" value="P:bicellular tight junction assembly"/>
    <property type="evidence" value="ECO:0007669"/>
    <property type="project" value="Ensembl"/>
</dbReference>
<comment type="function">
    <text evidence="12">May play a role in the formation and regulation of the tight junction (TJ) paracellular permeability barrier.</text>
</comment>
<feature type="coiled-coil region" evidence="15">
    <location>
        <begin position="448"/>
        <end position="482"/>
    </location>
</feature>
<evidence type="ECO:0000256" key="10">
    <source>
        <dbReference type="ARBA" id="ARBA00023136"/>
    </source>
</evidence>
<evidence type="ECO:0000256" key="13">
    <source>
        <dbReference type="PIRSR" id="PIRSR005993-1"/>
    </source>
</evidence>
<dbReference type="GeneTree" id="ENSGT00730000110989"/>
<dbReference type="GO" id="GO:0005923">
    <property type="term" value="C:bicellular tight junction"/>
    <property type="evidence" value="ECO:0007669"/>
    <property type="project" value="UniProtKB-SubCell"/>
</dbReference>
<evidence type="ECO:0000256" key="1">
    <source>
        <dbReference type="ARBA" id="ARBA00009171"/>
    </source>
</evidence>
<accession>K7G8Z0</accession>
<reference evidence="20" key="4">
    <citation type="submission" date="2025-09" db="UniProtKB">
        <authorList>
            <consortium name="Ensembl"/>
        </authorList>
    </citation>
    <scope>IDENTIFICATION</scope>
</reference>
<keyword evidence="21" id="KW-1185">Reference proteome</keyword>
<dbReference type="Pfam" id="PF01284">
    <property type="entry name" value="MARVEL"/>
    <property type="match status" value="1"/>
</dbReference>
<feature type="transmembrane region" description="Helical" evidence="17">
    <location>
        <begin position="142"/>
        <end position="162"/>
    </location>
</feature>
<dbReference type="PROSITE" id="PS51225">
    <property type="entry name" value="MARVEL"/>
    <property type="match status" value="1"/>
</dbReference>
<keyword evidence="4" id="KW-1003">Cell membrane</keyword>
<evidence type="ECO:0000256" key="5">
    <source>
        <dbReference type="ARBA" id="ARBA00022553"/>
    </source>
</evidence>
<evidence type="ECO:0000256" key="4">
    <source>
        <dbReference type="ARBA" id="ARBA00022475"/>
    </source>
</evidence>
<proteinExistence type="inferred from homology"/>
<organism evidence="20 21">
    <name type="scientific">Pelodiscus sinensis</name>
    <name type="common">Chinese softshell turtle</name>
    <name type="synonym">Trionyx sinensis</name>
    <dbReference type="NCBI Taxonomy" id="13735"/>
    <lineage>
        <taxon>Eukaryota</taxon>
        <taxon>Metazoa</taxon>
        <taxon>Chordata</taxon>
        <taxon>Craniata</taxon>
        <taxon>Vertebrata</taxon>
        <taxon>Euteleostomi</taxon>
        <taxon>Archelosauria</taxon>
        <taxon>Testudinata</taxon>
        <taxon>Testudines</taxon>
        <taxon>Cryptodira</taxon>
        <taxon>Trionychia</taxon>
        <taxon>Trionychidae</taxon>
        <taxon>Pelodiscus</taxon>
    </lineage>
</organism>
<reference evidence="20" key="3">
    <citation type="submission" date="2025-08" db="UniProtKB">
        <authorList>
            <consortium name="Ensembl"/>
        </authorList>
    </citation>
    <scope>IDENTIFICATION</scope>
</reference>
<evidence type="ECO:0000256" key="6">
    <source>
        <dbReference type="ARBA" id="ARBA00022692"/>
    </source>
</evidence>
<gene>
    <name evidence="20" type="primary">OCLN</name>
</gene>
<keyword evidence="8 17" id="KW-1133">Transmembrane helix</keyword>
<feature type="disulfide bond" evidence="13">
    <location>
        <begin position="218"/>
        <end position="239"/>
    </location>
</feature>
<evidence type="ECO:0000256" key="2">
    <source>
        <dbReference type="ARBA" id="ARBA00016772"/>
    </source>
</evidence>
<dbReference type="Proteomes" id="UP000007267">
    <property type="component" value="Unassembled WGS sequence"/>
</dbReference>
<dbReference type="EMBL" id="AGCU01094654">
    <property type="status" value="NOT_ANNOTATED_CDS"/>
    <property type="molecule type" value="Genomic_DNA"/>
</dbReference>
<feature type="transmembrane region" description="Helical" evidence="17">
    <location>
        <begin position="67"/>
        <end position="89"/>
    </location>
</feature>
<keyword evidence="6 12" id="KW-0812">Transmembrane</keyword>
<dbReference type="OMA" id="QIYMLCS"/>
<evidence type="ECO:0000313" key="20">
    <source>
        <dbReference type="Ensembl" id="ENSPSIP00000016751.1"/>
    </source>
</evidence>
<dbReference type="Gene3D" id="6.10.140.340">
    <property type="match status" value="1"/>
</dbReference>
<feature type="region of interest" description="Disordered" evidence="16">
    <location>
        <begin position="364"/>
        <end position="419"/>
    </location>
</feature>
<comment type="similarity">
    <text evidence="1 12 14">Belongs to the ELL/occludin family.</text>
</comment>
<keyword evidence="10 12" id="KW-0472">Membrane</keyword>
<dbReference type="AlphaFoldDB" id="K7G8Z0"/>
<evidence type="ECO:0000259" key="19">
    <source>
        <dbReference type="PROSITE" id="PS51980"/>
    </source>
</evidence>
<feature type="compositionally biased region" description="Polar residues" evidence="16">
    <location>
        <begin position="366"/>
        <end position="376"/>
    </location>
</feature>
<keyword evidence="3 12" id="KW-0796">Tight junction</keyword>
<dbReference type="InterPro" id="IPR031176">
    <property type="entry name" value="ELL/occludin"/>
</dbReference>
<feature type="transmembrane region" description="Helical" evidence="17">
    <location>
        <begin position="246"/>
        <end position="267"/>
    </location>
</feature>
<dbReference type="GO" id="GO:0032991">
    <property type="term" value="C:protein-containing complex"/>
    <property type="evidence" value="ECO:0007669"/>
    <property type="project" value="Ensembl"/>
</dbReference>
<evidence type="ECO:0000259" key="18">
    <source>
        <dbReference type="PROSITE" id="PS51225"/>
    </source>
</evidence>
<dbReference type="InterPro" id="IPR008253">
    <property type="entry name" value="Marvel"/>
</dbReference>
<reference evidence="21" key="2">
    <citation type="journal article" date="2013" name="Nat. Genet.">
        <title>The draft genomes of soft-shell turtle and green sea turtle yield insights into the development and evolution of the turtle-specific body plan.</title>
        <authorList>
            <person name="Wang Z."/>
            <person name="Pascual-Anaya J."/>
            <person name="Zadissa A."/>
            <person name="Li W."/>
            <person name="Niimura Y."/>
            <person name="Huang Z."/>
            <person name="Li C."/>
            <person name="White S."/>
            <person name="Xiong Z."/>
            <person name="Fang D."/>
            <person name="Wang B."/>
            <person name="Ming Y."/>
            <person name="Chen Y."/>
            <person name="Zheng Y."/>
            <person name="Kuraku S."/>
            <person name="Pignatelli M."/>
            <person name="Herrero J."/>
            <person name="Beal K."/>
            <person name="Nozawa M."/>
            <person name="Li Q."/>
            <person name="Wang J."/>
            <person name="Zhang H."/>
            <person name="Yu L."/>
            <person name="Shigenobu S."/>
            <person name="Wang J."/>
            <person name="Liu J."/>
            <person name="Flicek P."/>
            <person name="Searle S."/>
            <person name="Wang J."/>
            <person name="Kuratani S."/>
            <person name="Yin Y."/>
            <person name="Aken B."/>
            <person name="Zhang G."/>
            <person name="Irie N."/>
        </authorList>
    </citation>
    <scope>NUCLEOTIDE SEQUENCE [LARGE SCALE GENOMIC DNA]</scope>
    <source>
        <strain evidence="21">Daiwa-1</strain>
    </source>
</reference>
<dbReference type="PANTHER" id="PTHR23288">
    <property type="entry name" value="OCCLUDIN AND RNA POLYMERASE II ELONGATION FACTOR ELL"/>
    <property type="match status" value="1"/>
</dbReference>
<evidence type="ECO:0000256" key="12">
    <source>
        <dbReference type="PIRNR" id="PIRNR005993"/>
    </source>
</evidence>
<dbReference type="GO" id="GO:0016324">
    <property type="term" value="C:apical plasma membrane"/>
    <property type="evidence" value="ECO:0007669"/>
    <property type="project" value="Ensembl"/>
</dbReference>
<evidence type="ECO:0000256" key="17">
    <source>
        <dbReference type="SAM" id="Phobius"/>
    </source>
</evidence>
<keyword evidence="11 13" id="KW-1015">Disulfide bond</keyword>
<evidence type="ECO:0000256" key="9">
    <source>
        <dbReference type="ARBA" id="ARBA00023054"/>
    </source>
</evidence>
<dbReference type="GO" id="GO:0019904">
    <property type="term" value="F:protein domain specific binding"/>
    <property type="evidence" value="ECO:0007669"/>
    <property type="project" value="Ensembl"/>
</dbReference>
<dbReference type="PIRSF" id="PIRSF005993">
    <property type="entry name" value="Occludin"/>
    <property type="match status" value="1"/>
</dbReference>
<evidence type="ECO:0000256" key="16">
    <source>
        <dbReference type="SAM" id="MobiDB-lite"/>
    </source>
</evidence>
<dbReference type="EMBL" id="AGCU01094653">
    <property type="status" value="NOT_ANNOTATED_CDS"/>
    <property type="molecule type" value="Genomic_DNA"/>
</dbReference>
<protein>
    <recommendedName>
        <fullName evidence="2 12">Occludin</fullName>
    </recommendedName>
</protein>
<dbReference type="PRINTS" id="PR01258">
    <property type="entry name" value="OCCLUDIN"/>
</dbReference>
<reference evidence="21" key="1">
    <citation type="submission" date="2011-10" db="EMBL/GenBank/DDBJ databases">
        <authorList>
            <consortium name="Soft-shell Turtle Genome Consortium"/>
        </authorList>
    </citation>
    <scope>NUCLEOTIDE SEQUENCE [LARGE SCALE GENOMIC DNA]</scope>
    <source>
        <strain evidence="21">Daiwa-1</strain>
    </source>
</reference>
<dbReference type="Pfam" id="PF07303">
    <property type="entry name" value="Occludin_ELL"/>
    <property type="match status" value="1"/>
</dbReference>
<dbReference type="SUPFAM" id="SSF144292">
    <property type="entry name" value="occludin/ELL-like"/>
    <property type="match status" value="1"/>
</dbReference>
<evidence type="ECO:0000256" key="8">
    <source>
        <dbReference type="ARBA" id="ARBA00022989"/>
    </source>
</evidence>
<dbReference type="InterPro" id="IPR002958">
    <property type="entry name" value="Occludin"/>
</dbReference>
<evidence type="ECO:0000256" key="7">
    <source>
        <dbReference type="ARBA" id="ARBA00022949"/>
    </source>
</evidence>
<dbReference type="PROSITE" id="PS51980">
    <property type="entry name" value="OCEL"/>
    <property type="match status" value="1"/>
</dbReference>
<dbReference type="GO" id="GO:0010628">
    <property type="term" value="P:positive regulation of gene expression"/>
    <property type="evidence" value="ECO:0007669"/>
    <property type="project" value="Ensembl"/>
</dbReference>
<dbReference type="STRING" id="13735.ENSPSIP00000016751"/>
<feature type="compositionally biased region" description="Basic and acidic residues" evidence="16">
    <location>
        <begin position="377"/>
        <end position="388"/>
    </location>
</feature>
<dbReference type="GO" id="GO:1905605">
    <property type="term" value="P:positive regulation of blood-brain barrier permeability"/>
    <property type="evidence" value="ECO:0007669"/>
    <property type="project" value="Ensembl"/>
</dbReference>
<dbReference type="GO" id="GO:0030139">
    <property type="term" value="C:endocytic vesicle"/>
    <property type="evidence" value="ECO:0007669"/>
    <property type="project" value="Ensembl"/>
</dbReference>